<dbReference type="Pfam" id="PF04379">
    <property type="entry name" value="DUF525"/>
    <property type="match status" value="1"/>
</dbReference>
<dbReference type="STRING" id="64969.SAMN02745127_01709"/>
<dbReference type="PANTHER" id="PTHR14289:SF16">
    <property type="entry name" value="POLYMERASE DELTA-INTERACTING PROTEIN 2"/>
    <property type="match status" value="1"/>
</dbReference>
<dbReference type="Gene3D" id="2.60.40.1470">
    <property type="entry name" value="ApaG domain"/>
    <property type="match status" value="1"/>
</dbReference>
<protein>
    <submittedName>
        <fullName evidence="2">Co2+/Mg2+ efflux protein ApaG</fullName>
    </submittedName>
</protein>
<proteinExistence type="predicted"/>
<dbReference type="InterPro" id="IPR007474">
    <property type="entry name" value="ApaG_domain"/>
</dbReference>
<dbReference type="NCBIfam" id="NF003967">
    <property type="entry name" value="PRK05461.1"/>
    <property type="match status" value="1"/>
</dbReference>
<dbReference type="SUPFAM" id="SSF110069">
    <property type="entry name" value="ApaG-like"/>
    <property type="match status" value="1"/>
</dbReference>
<evidence type="ECO:0000313" key="2">
    <source>
        <dbReference type="EMBL" id="OPX55471.1"/>
    </source>
</evidence>
<dbReference type="Proteomes" id="UP000191418">
    <property type="component" value="Unassembled WGS sequence"/>
</dbReference>
<evidence type="ECO:0000313" key="3">
    <source>
        <dbReference type="Proteomes" id="UP000191418"/>
    </source>
</evidence>
<dbReference type="AlphaFoldDB" id="A0A1T4Q143"/>
<keyword evidence="3" id="KW-1185">Reference proteome</keyword>
<dbReference type="OrthoDB" id="9795226at2"/>
<name>A0A1T4Q143_9GAMM</name>
<comment type="caution">
    <text evidence="2">The sequence shown here is derived from an EMBL/GenBank/DDBJ whole genome shotgun (WGS) entry which is preliminary data.</text>
</comment>
<dbReference type="GO" id="GO:0070987">
    <property type="term" value="P:error-free translesion synthesis"/>
    <property type="evidence" value="ECO:0007669"/>
    <property type="project" value="TreeGrafter"/>
</dbReference>
<dbReference type="RefSeq" id="WP_078745310.1">
    <property type="nucleotide sequence ID" value="NZ_FUXG01000010.1"/>
</dbReference>
<evidence type="ECO:0000259" key="1">
    <source>
        <dbReference type="PROSITE" id="PS51087"/>
    </source>
</evidence>
<feature type="domain" description="ApaG" evidence="1">
    <location>
        <begin position="14"/>
        <end position="139"/>
    </location>
</feature>
<gene>
    <name evidence="2" type="ORF">BTE48_08770</name>
</gene>
<reference evidence="2 3" key="1">
    <citation type="submission" date="2017-01" db="EMBL/GenBank/DDBJ databases">
        <title>Genome Sequencing of a Marine Spirillum, Oceanospirillum multiglobuliferum ATCC 33336, from Japan.</title>
        <authorList>
            <person name="Carney J.G."/>
            <person name="Trachtenberg A.M."/>
            <person name="Rheaume B.A."/>
            <person name="Linnane J.D."/>
            <person name="Pitts N.L."/>
            <person name="Mykles D.L."/>
            <person name="Maclea K.S."/>
        </authorList>
    </citation>
    <scope>NUCLEOTIDE SEQUENCE [LARGE SCALE GENOMIC DNA]</scope>
    <source>
        <strain evidence="2 3">ATCC 33336</strain>
    </source>
</reference>
<dbReference type="EMBL" id="MTSM01000009">
    <property type="protein sequence ID" value="OPX55471.1"/>
    <property type="molecule type" value="Genomic_DNA"/>
</dbReference>
<dbReference type="PROSITE" id="PS51087">
    <property type="entry name" value="APAG"/>
    <property type="match status" value="1"/>
</dbReference>
<dbReference type="InterPro" id="IPR036767">
    <property type="entry name" value="ApaG_sf"/>
</dbReference>
<organism evidence="2 3">
    <name type="scientific">Oceanospirillum multiglobuliferum</name>
    <dbReference type="NCBI Taxonomy" id="64969"/>
    <lineage>
        <taxon>Bacteria</taxon>
        <taxon>Pseudomonadati</taxon>
        <taxon>Pseudomonadota</taxon>
        <taxon>Gammaproteobacteria</taxon>
        <taxon>Oceanospirillales</taxon>
        <taxon>Oceanospirillaceae</taxon>
        <taxon>Oceanospirillum</taxon>
    </lineage>
</organism>
<accession>A0A1T4Q143</accession>
<dbReference type="PANTHER" id="PTHR14289">
    <property type="entry name" value="F-BOX ONLY PROTEIN 3"/>
    <property type="match status" value="1"/>
</dbReference>
<sequence>MTELTSPTTPEQPENVADLIAVSVEPRFIKAESSADKAQHVFSYRVTIKNGHASTVQVLGRYWKITDGNGSEEEVSGKGVVGEQPVIPSGEQYVYTSGAVFPTPIGFMQGHLELLDVDKGETFKVLVPTFRLAMPSILQ</sequence>